<dbReference type="EMBL" id="GBXM01079060">
    <property type="protein sequence ID" value="JAH29517.1"/>
    <property type="molecule type" value="Transcribed_RNA"/>
</dbReference>
<evidence type="ECO:0000313" key="1">
    <source>
        <dbReference type="EMBL" id="JAH29517.1"/>
    </source>
</evidence>
<sequence length="39" mass="4458">MLPYFGFLFLCHTAKENKCKQNAFKMFNAGIVLFSDAVL</sequence>
<organism evidence="1">
    <name type="scientific">Anguilla anguilla</name>
    <name type="common">European freshwater eel</name>
    <name type="synonym">Muraena anguilla</name>
    <dbReference type="NCBI Taxonomy" id="7936"/>
    <lineage>
        <taxon>Eukaryota</taxon>
        <taxon>Metazoa</taxon>
        <taxon>Chordata</taxon>
        <taxon>Craniata</taxon>
        <taxon>Vertebrata</taxon>
        <taxon>Euteleostomi</taxon>
        <taxon>Actinopterygii</taxon>
        <taxon>Neopterygii</taxon>
        <taxon>Teleostei</taxon>
        <taxon>Anguilliformes</taxon>
        <taxon>Anguillidae</taxon>
        <taxon>Anguilla</taxon>
    </lineage>
</organism>
<proteinExistence type="predicted"/>
<dbReference type="AlphaFoldDB" id="A0A0E9RL27"/>
<reference evidence="1" key="2">
    <citation type="journal article" date="2015" name="Fish Shellfish Immunol.">
        <title>Early steps in the European eel (Anguilla anguilla)-Vibrio vulnificus interaction in the gills: Role of the RtxA13 toxin.</title>
        <authorList>
            <person name="Callol A."/>
            <person name="Pajuelo D."/>
            <person name="Ebbesson L."/>
            <person name="Teles M."/>
            <person name="MacKenzie S."/>
            <person name="Amaro C."/>
        </authorList>
    </citation>
    <scope>NUCLEOTIDE SEQUENCE</scope>
</reference>
<reference evidence="1" key="1">
    <citation type="submission" date="2014-11" db="EMBL/GenBank/DDBJ databases">
        <authorList>
            <person name="Amaro Gonzalez C."/>
        </authorList>
    </citation>
    <scope>NUCLEOTIDE SEQUENCE</scope>
</reference>
<protein>
    <submittedName>
        <fullName evidence="1">Uncharacterized protein</fullName>
    </submittedName>
</protein>
<accession>A0A0E9RL27</accession>
<name>A0A0E9RL27_ANGAN</name>